<dbReference type="EMBL" id="STGX01000006">
    <property type="protein sequence ID" value="THV29139.1"/>
    <property type="molecule type" value="Genomic_DNA"/>
</dbReference>
<organism evidence="2 3">
    <name type="scientific">Glycomyces paridis</name>
    <dbReference type="NCBI Taxonomy" id="2126555"/>
    <lineage>
        <taxon>Bacteria</taxon>
        <taxon>Bacillati</taxon>
        <taxon>Actinomycetota</taxon>
        <taxon>Actinomycetes</taxon>
        <taxon>Glycomycetales</taxon>
        <taxon>Glycomycetaceae</taxon>
        <taxon>Glycomyces</taxon>
    </lineage>
</organism>
<accession>A0A4S8PL11</accession>
<name>A0A4S8PL11_9ACTN</name>
<feature type="domain" description="AB hydrolase-1" evidence="1">
    <location>
        <begin position="75"/>
        <end position="273"/>
    </location>
</feature>
<dbReference type="PANTHER" id="PTHR43194:SF2">
    <property type="entry name" value="PEROXISOMAL MEMBRANE PROTEIN LPX1"/>
    <property type="match status" value="1"/>
</dbReference>
<dbReference type="InterPro" id="IPR029058">
    <property type="entry name" value="AB_hydrolase_fold"/>
</dbReference>
<comment type="caution">
    <text evidence="2">The sequence shown here is derived from an EMBL/GenBank/DDBJ whole genome shotgun (WGS) entry which is preliminary data.</text>
</comment>
<proteinExistence type="predicted"/>
<evidence type="ECO:0000313" key="2">
    <source>
        <dbReference type="EMBL" id="THV29139.1"/>
    </source>
</evidence>
<evidence type="ECO:0000259" key="1">
    <source>
        <dbReference type="Pfam" id="PF12697"/>
    </source>
</evidence>
<sequence>MRTAEKTVSLSLRALAGASPRLAGRAAFYLFCRPMGRGKVREHERAVYDRAERSAITVDGNEVVVYRWGGGERPVVLSHGWGGRASRFADLVQALLDRGVPVIAFDAPGHGESGGTGTHILQFEAIFQRLYKDHGAFRGTVGHSFGNLGMFKALRSGVEAERVVSVNGVCDFFHLLDVFAERLGLNERVKQDLRERSERLLDSGTDIWDTFSVSHDPDRVQAPILVVQDEDDDTVDPGQARRITAAFAPRARLMTTEGLGHRRVLRDPAVIAAVADFVEGDHD</sequence>
<dbReference type="Pfam" id="PF12697">
    <property type="entry name" value="Abhydrolase_6"/>
    <property type="match status" value="1"/>
</dbReference>
<dbReference type="Gene3D" id="3.40.50.1820">
    <property type="entry name" value="alpha/beta hydrolase"/>
    <property type="match status" value="1"/>
</dbReference>
<evidence type="ECO:0000313" key="3">
    <source>
        <dbReference type="Proteomes" id="UP000305792"/>
    </source>
</evidence>
<keyword evidence="2" id="KW-0378">Hydrolase</keyword>
<dbReference type="SUPFAM" id="SSF53474">
    <property type="entry name" value="alpha/beta-Hydrolases"/>
    <property type="match status" value="1"/>
</dbReference>
<dbReference type="Proteomes" id="UP000305792">
    <property type="component" value="Unassembled WGS sequence"/>
</dbReference>
<dbReference type="PANTHER" id="PTHR43194">
    <property type="entry name" value="HYDROLASE ALPHA/BETA FOLD FAMILY"/>
    <property type="match status" value="1"/>
</dbReference>
<dbReference type="OrthoDB" id="9785847at2"/>
<keyword evidence="3" id="KW-1185">Reference proteome</keyword>
<gene>
    <name evidence="2" type="ORF">E9998_10395</name>
</gene>
<dbReference type="AlphaFoldDB" id="A0A4S8PL11"/>
<reference evidence="2 3" key="1">
    <citation type="journal article" date="2018" name="Int. J. Syst. Evol. Microbiol.">
        <title>Glycomyces paridis sp. nov., isolated from the medicinal plant Paris polyphylla.</title>
        <authorList>
            <person name="Fang X.M."/>
            <person name="Bai J.L."/>
            <person name="Su J."/>
            <person name="Zhao L.L."/>
            <person name="Liu H.Y."/>
            <person name="Ma B.P."/>
            <person name="Zhang Y.Q."/>
            <person name="Yu L.Y."/>
        </authorList>
    </citation>
    <scope>NUCLEOTIDE SEQUENCE [LARGE SCALE GENOMIC DNA]</scope>
    <source>
        <strain evidence="2 3">CPCC 204357</strain>
    </source>
</reference>
<dbReference type="InterPro" id="IPR000073">
    <property type="entry name" value="AB_hydrolase_1"/>
</dbReference>
<dbReference type="RefSeq" id="WP_136529632.1">
    <property type="nucleotide sequence ID" value="NZ_STGX01000006.1"/>
</dbReference>
<dbReference type="InterPro" id="IPR050228">
    <property type="entry name" value="Carboxylesterase_BioH"/>
</dbReference>
<protein>
    <submittedName>
        <fullName evidence="2">Alpha/beta hydrolase</fullName>
    </submittedName>
</protein>
<dbReference type="GO" id="GO:0016787">
    <property type="term" value="F:hydrolase activity"/>
    <property type="evidence" value="ECO:0007669"/>
    <property type="project" value="UniProtKB-KW"/>
</dbReference>